<gene>
    <name evidence="1" type="ORF">E6C55_03555</name>
</gene>
<proteinExistence type="predicted"/>
<dbReference type="InterPro" id="IPR011989">
    <property type="entry name" value="ARM-like"/>
</dbReference>
<dbReference type="EMBL" id="SSOB01000003">
    <property type="protein sequence ID" value="THF83901.1"/>
    <property type="molecule type" value="Genomic_DNA"/>
</dbReference>
<evidence type="ECO:0000313" key="1">
    <source>
        <dbReference type="EMBL" id="THF83901.1"/>
    </source>
</evidence>
<protein>
    <submittedName>
        <fullName evidence="1">HEAT repeat domain-containing protein</fullName>
    </submittedName>
</protein>
<keyword evidence="2" id="KW-1185">Reference proteome</keyword>
<sequence length="295" mass="33587">MFPKTLDYYQIQLTRMLETERYADAKGLLQFLLQCGGEAERHHTEWQALLGWLEAAFPEAGEGFFSGEALLEDEEEDAEETLRQRLAERTGQDAEYIPRLLAGLGGSEDPEQQLMILGQLSYVEHPEIEGALRKWLLDSEHHAIVQFRALQTLRRQGAAGAVHFLRGGELLQAEAEAVPLQFADFPPAVSDVLDRVRQTAEVSDPTLSYFAEEMWKECIQVAFGTPIYRHMIEEEDGATDTWAAAVHQFLTEKLHGKQGDDWVREQYGITGDLRFRYEQALRWLRMYAGELAPDA</sequence>
<dbReference type="Proteomes" id="UP000310636">
    <property type="component" value="Unassembled WGS sequence"/>
</dbReference>
<dbReference type="OrthoDB" id="2677436at2"/>
<dbReference type="AlphaFoldDB" id="A0A4S4C7M1"/>
<evidence type="ECO:0000313" key="2">
    <source>
        <dbReference type="Proteomes" id="UP000310636"/>
    </source>
</evidence>
<name>A0A4S4C7M1_9BACL</name>
<dbReference type="Gene3D" id="1.25.10.10">
    <property type="entry name" value="Leucine-rich Repeat Variant"/>
    <property type="match status" value="1"/>
</dbReference>
<comment type="caution">
    <text evidence="1">The sequence shown here is derived from an EMBL/GenBank/DDBJ whole genome shotgun (WGS) entry which is preliminary data.</text>
</comment>
<organism evidence="1 2">
    <name type="scientific">Cohnella fermenti</name>
    <dbReference type="NCBI Taxonomy" id="2565925"/>
    <lineage>
        <taxon>Bacteria</taxon>
        <taxon>Bacillati</taxon>
        <taxon>Bacillota</taxon>
        <taxon>Bacilli</taxon>
        <taxon>Bacillales</taxon>
        <taxon>Paenibacillaceae</taxon>
        <taxon>Cohnella</taxon>
    </lineage>
</organism>
<reference evidence="1 2" key="1">
    <citation type="submission" date="2019-04" db="EMBL/GenBank/DDBJ databases">
        <title>Cohnella sp. nov. isolated from preserved vegetables.</title>
        <authorList>
            <person name="Lin S.-Y."/>
            <person name="Hung M.-H."/>
            <person name="Young C.-C."/>
        </authorList>
    </citation>
    <scope>NUCLEOTIDE SEQUENCE [LARGE SCALE GENOMIC DNA]</scope>
    <source>
        <strain evidence="1 2">CC-MHH1044</strain>
    </source>
</reference>
<accession>A0A4S4C7M1</accession>